<dbReference type="PATRIC" id="fig|1397108.4.peg.750"/>
<evidence type="ECO:0000313" key="2">
    <source>
        <dbReference type="EMBL" id="ALI54672.1"/>
    </source>
</evidence>
<reference evidence="2 3" key="1">
    <citation type="submission" date="2015-05" db="EMBL/GenBank/DDBJ databases">
        <authorList>
            <person name="Wang D.B."/>
            <person name="Wang M."/>
        </authorList>
    </citation>
    <scope>NUCLEOTIDE SEQUENCE [LARGE SCALE GENOMIC DNA]</scope>
    <source>
        <strain evidence="2 3">IMCC 12053</strain>
    </source>
</reference>
<dbReference type="CDD" id="cd16282">
    <property type="entry name" value="metallo-hydrolase-like_MBL-fold"/>
    <property type="match status" value="1"/>
</dbReference>
<dbReference type="RefSeq" id="WP_169775301.1">
    <property type="nucleotide sequence ID" value="NZ_CP012023.1"/>
</dbReference>
<dbReference type="Gene3D" id="3.60.15.10">
    <property type="entry name" value="Ribonuclease Z/Hydroxyacylglutathione hydrolase-like"/>
    <property type="match status" value="1"/>
</dbReference>
<accession>A0A0N9ZX59</accession>
<comment type="similarity">
    <text evidence="1">Belongs to the metallo-beta-lactamase superfamily. Class-B beta-lactamase family.</text>
</comment>
<gene>
    <name evidence="2" type="ORF">IMCC12053_724</name>
</gene>
<name>A0A0N9ZX59_9RHOB</name>
<keyword evidence="2" id="KW-0378">Hydrolase</keyword>
<dbReference type="PANTHER" id="PTHR42951">
    <property type="entry name" value="METALLO-BETA-LACTAMASE DOMAIN-CONTAINING"/>
    <property type="match status" value="1"/>
</dbReference>
<dbReference type="InterPro" id="IPR001279">
    <property type="entry name" value="Metallo-B-lactamas"/>
</dbReference>
<dbReference type="STRING" id="1397108.IMCC12053_724"/>
<dbReference type="Pfam" id="PF00753">
    <property type="entry name" value="Lactamase_B"/>
    <property type="match status" value="1"/>
</dbReference>
<evidence type="ECO:0000256" key="1">
    <source>
        <dbReference type="ARBA" id="ARBA00005250"/>
    </source>
</evidence>
<sequence length="286" mass="30195">MSQALIVHDVAEGVWAIEGPAEQRNAQNLGNNATFGLIETEQGAVLVDAGGSRKGAEALHAVIATLTDHPVTHVINTGGQDHRWIANAYWQDLGATVIASQDAVRDQSARQSMQMTVLSTLLGDALEGTDGATADITFATDYTLSTGGREIELHHPAGAHTPGDTAVWLPQERVVFTGDIVYVGRILGVMDVSNSAAWLDAFAAVEALDPLVLVPGHGPATTLAVAQADTRDYLANLRDKIGAHIDAGGDIIGSVMVDQSAFSYLDQFDALAGRNAQAVFEAMEWE</sequence>
<dbReference type="SUPFAM" id="SSF56281">
    <property type="entry name" value="Metallo-hydrolase/oxidoreductase"/>
    <property type="match status" value="1"/>
</dbReference>
<protein>
    <submittedName>
        <fullName evidence="2">Zn-dependent hydrolase</fullName>
    </submittedName>
</protein>
<dbReference type="SMART" id="SM00849">
    <property type="entry name" value="Lactamase_B"/>
    <property type="match status" value="1"/>
</dbReference>
<organism evidence="2 3">
    <name type="scientific">Celeribacter marinus</name>
    <dbReference type="NCBI Taxonomy" id="1397108"/>
    <lineage>
        <taxon>Bacteria</taxon>
        <taxon>Pseudomonadati</taxon>
        <taxon>Pseudomonadota</taxon>
        <taxon>Alphaproteobacteria</taxon>
        <taxon>Rhodobacterales</taxon>
        <taxon>Roseobacteraceae</taxon>
        <taxon>Celeribacter</taxon>
    </lineage>
</organism>
<dbReference type="Proteomes" id="UP000064920">
    <property type="component" value="Chromosome"/>
</dbReference>
<dbReference type="EMBL" id="CP012023">
    <property type="protein sequence ID" value="ALI54672.1"/>
    <property type="molecule type" value="Genomic_DNA"/>
</dbReference>
<keyword evidence="3" id="KW-1185">Reference proteome</keyword>
<dbReference type="InterPro" id="IPR050855">
    <property type="entry name" value="NDM-1-like"/>
</dbReference>
<dbReference type="GO" id="GO:0016787">
    <property type="term" value="F:hydrolase activity"/>
    <property type="evidence" value="ECO:0007669"/>
    <property type="project" value="UniProtKB-KW"/>
</dbReference>
<dbReference type="PANTHER" id="PTHR42951:SF4">
    <property type="entry name" value="ACYL-COENZYME A THIOESTERASE MBLAC2"/>
    <property type="match status" value="1"/>
</dbReference>
<proteinExistence type="inferred from homology"/>
<dbReference type="InterPro" id="IPR036866">
    <property type="entry name" value="RibonucZ/Hydroxyglut_hydro"/>
</dbReference>
<dbReference type="GO" id="GO:0017001">
    <property type="term" value="P:antibiotic catabolic process"/>
    <property type="evidence" value="ECO:0007669"/>
    <property type="project" value="UniProtKB-ARBA"/>
</dbReference>
<evidence type="ECO:0000313" key="3">
    <source>
        <dbReference type="Proteomes" id="UP000064920"/>
    </source>
</evidence>
<dbReference type="KEGG" id="cmar:IMCC12053_724"/>
<dbReference type="AlphaFoldDB" id="A0A0N9ZX59"/>